<dbReference type="GeneID" id="94685205"/>
<dbReference type="InterPro" id="IPR050807">
    <property type="entry name" value="TransReg_Diox_bact_type"/>
</dbReference>
<dbReference type="GO" id="GO:0003677">
    <property type="term" value="F:DNA binding"/>
    <property type="evidence" value="ECO:0007669"/>
    <property type="project" value="UniProtKB-KW"/>
</dbReference>
<comment type="caution">
    <text evidence="3">The sequence shown here is derived from an EMBL/GenBank/DDBJ whole genome shotgun (WGS) entry which is preliminary data.</text>
</comment>
<dbReference type="SUPFAM" id="SSF47413">
    <property type="entry name" value="lambda repressor-like DNA-binding domains"/>
    <property type="match status" value="1"/>
</dbReference>
<dbReference type="InterPro" id="IPR010982">
    <property type="entry name" value="Lambda_DNA-bd_dom_sf"/>
</dbReference>
<dbReference type="Proteomes" id="UP001107961">
    <property type="component" value="Unassembled WGS sequence"/>
</dbReference>
<dbReference type="PANTHER" id="PTHR46797">
    <property type="entry name" value="HTH-TYPE TRANSCRIPTIONAL REGULATOR"/>
    <property type="match status" value="1"/>
</dbReference>
<organism evidence="3 4">
    <name type="scientific">Alloalcanivorax xenomutans</name>
    <dbReference type="NCBI Taxonomy" id="1094342"/>
    <lineage>
        <taxon>Bacteria</taxon>
        <taxon>Pseudomonadati</taxon>
        <taxon>Pseudomonadota</taxon>
        <taxon>Gammaproteobacteria</taxon>
        <taxon>Oceanospirillales</taxon>
        <taxon>Alcanivoracaceae</taxon>
        <taxon>Alloalcanivorax</taxon>
    </lineage>
</organism>
<evidence type="ECO:0000256" key="1">
    <source>
        <dbReference type="ARBA" id="ARBA00023125"/>
    </source>
</evidence>
<name>A0A9Q3W537_9GAMM</name>
<dbReference type="AlphaFoldDB" id="A0A9Q3W537"/>
<dbReference type="CDD" id="cd00093">
    <property type="entry name" value="HTH_XRE"/>
    <property type="match status" value="1"/>
</dbReference>
<feature type="domain" description="HTH cro/C1-type" evidence="2">
    <location>
        <begin position="21"/>
        <end position="75"/>
    </location>
</feature>
<protein>
    <submittedName>
        <fullName evidence="3">Helix-turn-helix domain-containing protein</fullName>
    </submittedName>
</protein>
<dbReference type="PANTHER" id="PTHR46797:SF1">
    <property type="entry name" value="METHYLPHOSPHONATE SYNTHASE"/>
    <property type="match status" value="1"/>
</dbReference>
<dbReference type="Gene3D" id="1.10.260.40">
    <property type="entry name" value="lambda repressor-like DNA-binding domains"/>
    <property type="match status" value="1"/>
</dbReference>
<sequence>MAGKRALPDTYSMDTDIGGILKRRRLSRNETLEDVAFRADTDAGNLSRIERNRQDVTVQRLGRLCDALEMTLADFFQELQGRSGTALSDPAAAFDKHTRELLSVVGTMSPADRITLVEMARVLAKRTPAARRRQRRSKTTKS</sequence>
<keyword evidence="1" id="KW-0238">DNA-binding</keyword>
<proteinExistence type="predicted"/>
<evidence type="ECO:0000313" key="4">
    <source>
        <dbReference type="Proteomes" id="UP001107961"/>
    </source>
</evidence>
<evidence type="ECO:0000259" key="2">
    <source>
        <dbReference type="PROSITE" id="PS50943"/>
    </source>
</evidence>
<dbReference type="GO" id="GO:0005829">
    <property type="term" value="C:cytosol"/>
    <property type="evidence" value="ECO:0007669"/>
    <property type="project" value="TreeGrafter"/>
</dbReference>
<reference evidence="3" key="1">
    <citation type="submission" date="2022-01" db="EMBL/GenBank/DDBJ databases">
        <authorList>
            <person name="Karlyshev A.V."/>
            <person name="Jaspars M."/>
        </authorList>
    </citation>
    <scope>NUCLEOTIDE SEQUENCE</scope>
    <source>
        <strain evidence="3">AGSA3-2</strain>
    </source>
</reference>
<dbReference type="SMART" id="SM00530">
    <property type="entry name" value="HTH_XRE"/>
    <property type="match status" value="1"/>
</dbReference>
<dbReference type="RefSeq" id="WP_231504677.1">
    <property type="nucleotide sequence ID" value="NZ_CBDDTQ010000003.1"/>
</dbReference>
<gene>
    <name evidence="3" type="ORF">LZG35_08780</name>
</gene>
<dbReference type="PROSITE" id="PS50943">
    <property type="entry name" value="HTH_CROC1"/>
    <property type="match status" value="1"/>
</dbReference>
<dbReference type="GO" id="GO:0003700">
    <property type="term" value="F:DNA-binding transcription factor activity"/>
    <property type="evidence" value="ECO:0007669"/>
    <property type="project" value="TreeGrafter"/>
</dbReference>
<dbReference type="Pfam" id="PF01381">
    <property type="entry name" value="HTH_3"/>
    <property type="match status" value="1"/>
</dbReference>
<dbReference type="EMBL" id="JAJVKT010000009">
    <property type="protein sequence ID" value="MCE7508729.1"/>
    <property type="molecule type" value="Genomic_DNA"/>
</dbReference>
<keyword evidence="4" id="KW-1185">Reference proteome</keyword>
<evidence type="ECO:0000313" key="3">
    <source>
        <dbReference type="EMBL" id="MCE7508729.1"/>
    </source>
</evidence>
<dbReference type="InterPro" id="IPR001387">
    <property type="entry name" value="Cro/C1-type_HTH"/>
</dbReference>
<accession>A0A9Q3W537</accession>